<evidence type="ECO:0000313" key="3">
    <source>
        <dbReference type="Proteomes" id="UP001061298"/>
    </source>
</evidence>
<evidence type="ECO:0000313" key="2">
    <source>
        <dbReference type="EMBL" id="UXY20392.1"/>
    </source>
</evidence>
<gene>
    <name evidence="2" type="ORF">N8I84_17950</name>
</gene>
<keyword evidence="3" id="KW-1185">Reference proteome</keyword>
<evidence type="ECO:0000256" key="1">
    <source>
        <dbReference type="SAM" id="MobiDB-lite"/>
    </source>
</evidence>
<feature type="region of interest" description="Disordered" evidence="1">
    <location>
        <begin position="1"/>
        <end position="44"/>
    </location>
</feature>
<sequence>MSTPKKRPRCAGTKSKERPWLLGPIPDDAFGSASDLPPPPGPEAPPIAIDERFEHLLSNPDLFEAVRQALPAREQNSVGRPPTHPPYIYFLFLCAISVFGSARSTARHLQREMWWNAVRKAVEKHLGPEEAESLKAVGPNRSQWNYFFKNQLKEHVNAVRDASRDLWIQQALDMGLMTESRPRGSWIYPDRDQVIHGDATVAAPPSSQTHHETVNKETGEKRRHRVDEDASYTTEGGGRRVYGNKFLSLAVRAANTPHSRVILALESIRHKSRKRDPERDDEGTAVVRLVRLLLSKAPGIRGFTYDTALRGVHRAPLISDGIVVFTPQHGGIQPHPIQRYEHGKCRHDIYAVEGRACERHITVDGETYYAPLAVEELERRKQKATRFYHRLTIPCPSGHHELRIRVDETQADREIDPSTRKQRFNRAEHLRQVPPDTPAGRRLKGFRQDSESNHSRFDQRYPHKRVPAYGANAALLIYIGYAWVNNSTARAVAQSTRGLDQPPADLAA</sequence>
<reference evidence="2" key="1">
    <citation type="submission" date="2022-10" db="EMBL/GenBank/DDBJ databases">
        <authorList>
            <person name="Mo P."/>
        </authorList>
    </citation>
    <scope>NUCLEOTIDE SEQUENCE</scope>
    <source>
        <strain evidence="2">HUAS 13-4</strain>
    </source>
</reference>
<proteinExistence type="predicted"/>
<feature type="compositionally biased region" description="Basic and acidic residues" evidence="1">
    <location>
        <begin position="446"/>
        <end position="459"/>
    </location>
</feature>
<dbReference type="EMBL" id="CP106793">
    <property type="protein sequence ID" value="UXY20392.1"/>
    <property type="molecule type" value="Genomic_DNA"/>
</dbReference>
<accession>A0ABY6E1B8</accession>
<dbReference type="Proteomes" id="UP001061298">
    <property type="component" value="Chromosome"/>
</dbReference>
<feature type="region of interest" description="Disordered" evidence="1">
    <location>
        <begin position="201"/>
        <end position="234"/>
    </location>
</feature>
<organism evidence="2 3">
    <name type="scientific">Streptomyces cynarae</name>
    <dbReference type="NCBI Taxonomy" id="2981134"/>
    <lineage>
        <taxon>Bacteria</taxon>
        <taxon>Bacillati</taxon>
        <taxon>Actinomycetota</taxon>
        <taxon>Actinomycetes</taxon>
        <taxon>Kitasatosporales</taxon>
        <taxon>Streptomycetaceae</taxon>
        <taxon>Streptomyces</taxon>
    </lineage>
</organism>
<feature type="compositionally biased region" description="Basic and acidic residues" evidence="1">
    <location>
        <begin position="209"/>
        <end position="228"/>
    </location>
</feature>
<evidence type="ECO:0008006" key="4">
    <source>
        <dbReference type="Google" id="ProtNLM"/>
    </source>
</evidence>
<feature type="region of interest" description="Disordered" evidence="1">
    <location>
        <begin position="432"/>
        <end position="459"/>
    </location>
</feature>
<name>A0ABY6E1B8_9ACTN</name>
<dbReference type="RefSeq" id="WP_263230484.1">
    <property type="nucleotide sequence ID" value="NZ_CP106793.1"/>
</dbReference>
<protein>
    <recommendedName>
        <fullName evidence="4">Transposase</fullName>
    </recommendedName>
</protein>